<proteinExistence type="predicted"/>
<keyword evidence="2" id="KW-1185">Reference proteome</keyword>
<accession>A0A0P1E1L0</accession>
<gene>
    <name evidence="1" type="ORF">RUM4293_00715</name>
</gene>
<dbReference type="AlphaFoldDB" id="A0A0P1E1L0"/>
<protein>
    <submittedName>
        <fullName evidence="1">Uncharacterized protein</fullName>
    </submittedName>
</protein>
<reference evidence="2" key="1">
    <citation type="submission" date="2015-09" db="EMBL/GenBank/DDBJ databases">
        <authorList>
            <person name="Rodrigo-Torres L."/>
            <person name="Arahal D.R."/>
        </authorList>
    </citation>
    <scope>NUCLEOTIDE SEQUENCE [LARGE SCALE GENOMIC DNA]</scope>
    <source>
        <strain evidence="2">CECT 4293</strain>
    </source>
</reference>
<organism evidence="1 2">
    <name type="scientific">Ruegeria atlantica</name>
    <dbReference type="NCBI Taxonomy" id="81569"/>
    <lineage>
        <taxon>Bacteria</taxon>
        <taxon>Pseudomonadati</taxon>
        <taxon>Pseudomonadota</taxon>
        <taxon>Alphaproteobacteria</taxon>
        <taxon>Rhodobacterales</taxon>
        <taxon>Roseobacteraceae</taxon>
        <taxon>Ruegeria</taxon>
    </lineage>
</organism>
<name>A0A0P1E1L0_9RHOB</name>
<sequence>MCCVGVLSAEFPKMVPLYSDHVSGMILNKCFETGIAIMRVLKIAALATFAVSPLFAQGIGIGIGAYPGFKTTVTPMNNGVYEVAVSGSSAPVAYWCGIGDFAIRSLRTKATQRIYIVRAYEKGVRTVQFSLTPPDGVDTTPGYSITVKRVGENMSAGSAQGYCFDNFLDFGFR</sequence>
<evidence type="ECO:0000313" key="2">
    <source>
        <dbReference type="Proteomes" id="UP000050786"/>
    </source>
</evidence>
<dbReference type="Proteomes" id="UP000050786">
    <property type="component" value="Unassembled WGS sequence"/>
</dbReference>
<dbReference type="EMBL" id="CYPS01000010">
    <property type="protein sequence ID" value="CUH41833.1"/>
    <property type="molecule type" value="Genomic_DNA"/>
</dbReference>
<evidence type="ECO:0000313" key="1">
    <source>
        <dbReference type="EMBL" id="CUH41833.1"/>
    </source>
</evidence>